<organism evidence="1">
    <name type="scientific">marine sediment metagenome</name>
    <dbReference type="NCBI Taxonomy" id="412755"/>
    <lineage>
        <taxon>unclassified sequences</taxon>
        <taxon>metagenomes</taxon>
        <taxon>ecological metagenomes</taxon>
    </lineage>
</organism>
<name>A0A0F9TMJ4_9ZZZZ</name>
<accession>A0A0F9TMJ4</accession>
<proteinExistence type="predicted"/>
<comment type="caution">
    <text evidence="1">The sequence shown here is derived from an EMBL/GenBank/DDBJ whole genome shotgun (WGS) entry which is preliminary data.</text>
</comment>
<reference evidence="1" key="1">
    <citation type="journal article" date="2015" name="Nature">
        <title>Complex archaea that bridge the gap between prokaryotes and eukaryotes.</title>
        <authorList>
            <person name="Spang A."/>
            <person name="Saw J.H."/>
            <person name="Jorgensen S.L."/>
            <person name="Zaremba-Niedzwiedzka K."/>
            <person name="Martijn J."/>
            <person name="Lind A.E."/>
            <person name="van Eijk R."/>
            <person name="Schleper C."/>
            <person name="Guy L."/>
            <person name="Ettema T.J."/>
        </authorList>
    </citation>
    <scope>NUCLEOTIDE SEQUENCE</scope>
</reference>
<dbReference type="AlphaFoldDB" id="A0A0F9TMJ4"/>
<protein>
    <submittedName>
        <fullName evidence="1">Uncharacterized protein</fullName>
    </submittedName>
</protein>
<dbReference type="EMBL" id="LAZR01001566">
    <property type="protein sequence ID" value="KKN42653.1"/>
    <property type="molecule type" value="Genomic_DNA"/>
</dbReference>
<evidence type="ECO:0000313" key="1">
    <source>
        <dbReference type="EMBL" id="KKN42653.1"/>
    </source>
</evidence>
<gene>
    <name evidence="1" type="ORF">LCGC14_0711050</name>
</gene>
<sequence>MPFFGLLLVAVMVVLLLAEVMPKAINAFLVLLLLGMLLQNYEPFVDLIDKVTNVAE</sequence>